<dbReference type="AlphaFoldDB" id="A0A024FXS7"/>
<evidence type="ECO:0000313" key="2">
    <source>
        <dbReference type="EMBL" id="CCI45220.1"/>
    </source>
</evidence>
<dbReference type="InParanoid" id="A0A024FXS7"/>
<reference evidence="1 3" key="1">
    <citation type="submission" date="2012-05" db="EMBL/GenBank/DDBJ databases">
        <title>Recombination and specialization in a pathogen metapopulation.</title>
        <authorList>
            <person name="Gardiner A."/>
            <person name="Kemen E."/>
            <person name="Schultz-Larsen T."/>
            <person name="MacLean D."/>
            <person name="Van Oosterhout C."/>
            <person name="Jones J.D.G."/>
        </authorList>
    </citation>
    <scope>NUCLEOTIDE SEQUENCE [LARGE SCALE GENOMIC DNA]</scope>
    <source>
        <strain evidence="1 3">Ac Nc2</strain>
    </source>
</reference>
<gene>
    <name evidence="2" type="ORF">BN9_060930</name>
    <name evidence="1" type="ORF">BN9_129360</name>
</gene>
<name>A0A024FXS7_9STRA</name>
<sequence length="205" mass="23369">MNKVIDSSEVCTTNEGKRCIIKSFFSRDMAWSRKQAEIYGIPPLAISAILWKFRCQLLFQRQKSYNSRDRAAKTAHTGTNSIARHRKLKIWYSEHFRIGMLCIVTIGSFISDCNQICNIYYASKFSFSTQWHYIHVTELPSCFYEIYIKYSRTLMLLFYNPPIQVAAASEYTVQPAATSKNSHFDAGIARNVYVGDDAASLGGAP</sequence>
<organism evidence="1 3">
    <name type="scientific">Albugo candida</name>
    <dbReference type="NCBI Taxonomy" id="65357"/>
    <lineage>
        <taxon>Eukaryota</taxon>
        <taxon>Sar</taxon>
        <taxon>Stramenopiles</taxon>
        <taxon>Oomycota</taxon>
        <taxon>Peronosporomycetes</taxon>
        <taxon>Albuginales</taxon>
        <taxon>Albuginaceae</taxon>
        <taxon>Albugo</taxon>
    </lineage>
</organism>
<evidence type="ECO:0000313" key="1">
    <source>
        <dbReference type="EMBL" id="CCI11454.1"/>
    </source>
</evidence>
<dbReference type="Proteomes" id="UP000053237">
    <property type="component" value="Unassembled WGS sequence"/>
</dbReference>
<keyword evidence="3" id="KW-1185">Reference proteome</keyword>
<dbReference type="EMBL" id="CAIX01000093">
    <property type="protein sequence ID" value="CCI45220.1"/>
    <property type="molecule type" value="Genomic_DNA"/>
</dbReference>
<evidence type="ECO:0000313" key="3">
    <source>
        <dbReference type="Proteomes" id="UP000053237"/>
    </source>
</evidence>
<comment type="caution">
    <text evidence="1">The sequence shown here is derived from an EMBL/GenBank/DDBJ whole genome shotgun (WGS) entry which is preliminary data.</text>
</comment>
<dbReference type="EMBL" id="CAIX01001051">
    <property type="protein sequence ID" value="CCI11454.1"/>
    <property type="molecule type" value="Genomic_DNA"/>
</dbReference>
<accession>A0A024FXS7</accession>
<proteinExistence type="predicted"/>
<protein>
    <submittedName>
        <fullName evidence="1">Uncharacterized protein</fullName>
    </submittedName>
</protein>